<name>A0A0E2L787_ECOU3</name>
<dbReference type="Proteomes" id="UP000016035">
    <property type="component" value="Unassembled WGS sequence"/>
</dbReference>
<dbReference type="PATRIC" id="fig|1281200.3.peg.1335"/>
<dbReference type="AlphaFoldDB" id="A0A0E2L787"/>
<protein>
    <submittedName>
        <fullName evidence="1">Uncharacterized protein</fullName>
    </submittedName>
</protein>
<dbReference type="HOGENOM" id="CLU_893530_0_0_6"/>
<sequence>MPCISLWYNSCAIDTRERYIVKIVFEVNGKKVPLKSLKYISKKDQLEVMKNWFFENFEDPANACPYESREGGYAYIYGGPYDASEELQSIFGQYVKSEYIEELVDELQTQCFDWSGNSNNIDDWYDDDIYDAVTSSGNPYLKFIDNIDKIKKLAKDKTEQQQKNHLLSLLYTNVITALETLYVELFINSIEKDDVYIANCIEKGKTEFKVSKDIAALPFKGEPIEKIRGELIRSIKEHLISASWHSTKKVIDRYEATFDIKVQKDCPIEAIELATLNRNHLVHRGGKDKEGNLVVITDQDLETLIENASNLAIMLYNSLNVATNKTTILQPDDKPFIHEF</sequence>
<accession>A0A0E2L787</accession>
<evidence type="ECO:0000313" key="1">
    <source>
        <dbReference type="EMBL" id="EQX29534.1"/>
    </source>
</evidence>
<evidence type="ECO:0000313" key="2">
    <source>
        <dbReference type="Proteomes" id="UP000016035"/>
    </source>
</evidence>
<organism evidence="1 2">
    <name type="scientific">Escherichia coli (strain UMEA 3162-1)</name>
    <dbReference type="NCBI Taxonomy" id="1281200"/>
    <lineage>
        <taxon>Bacteria</taxon>
        <taxon>Pseudomonadati</taxon>
        <taxon>Pseudomonadota</taxon>
        <taxon>Gammaproteobacteria</taxon>
        <taxon>Enterobacterales</taxon>
        <taxon>Enterobacteriaceae</taxon>
        <taxon>Escherichia</taxon>
    </lineage>
</organism>
<gene>
    <name evidence="1" type="ORF">G925_01280</name>
</gene>
<comment type="caution">
    <text evidence="1">The sequence shown here is derived from an EMBL/GenBank/DDBJ whole genome shotgun (WGS) entry which is preliminary data.</text>
</comment>
<proteinExistence type="predicted"/>
<dbReference type="EMBL" id="AWBU01000011">
    <property type="protein sequence ID" value="EQX29534.1"/>
    <property type="molecule type" value="Genomic_DNA"/>
</dbReference>
<reference evidence="2" key="1">
    <citation type="submission" date="2013-07" db="EMBL/GenBank/DDBJ databases">
        <title>The genome sequence of Escherichia coli UMEA 3162-1.</title>
        <authorList>
            <consortium name="The Broad Institute Genome Sequencing Platform"/>
            <consortium name="The Broad Institute Genome Sequencing Center for Infectious Disease"/>
            <person name="Feldgarden M."/>
            <person name="Frimodt-Moller N."/>
            <person name="Leihof R.F."/>
            <person name="Rasmussen L."/>
            <person name="Young S.K."/>
            <person name="Zeng Q."/>
            <person name="Gargeya S."/>
            <person name="Abouelleil A."/>
            <person name="Alvarado L."/>
            <person name="Berlin A.M."/>
            <person name="Chapman S.B."/>
            <person name="Gainer-Dewar J."/>
            <person name="Goldberg J."/>
            <person name="Gnerre S."/>
            <person name="Griggs A."/>
            <person name="Gujja S."/>
            <person name="Hansen M."/>
            <person name="Howarth C."/>
            <person name="Imamovic A."/>
            <person name="Larimer J."/>
            <person name="McCowan C."/>
            <person name="Murphy C."/>
            <person name="Pearson M."/>
            <person name="Poon T."/>
            <person name="Priest M."/>
            <person name="Roberts A."/>
            <person name="Saif S."/>
            <person name="Shea T."/>
            <person name="Sykes S."/>
            <person name="Wortman J."/>
            <person name="Nusbaum C."/>
            <person name="Birren B."/>
        </authorList>
    </citation>
    <scope>NUCLEOTIDE SEQUENCE [LARGE SCALE GENOMIC DNA]</scope>
    <source>
        <strain evidence="2">UMEA 3162-1</strain>
    </source>
</reference>